<organism evidence="1 2">
    <name type="scientific">Candidatus Lachnoclostridium stercorigallinarum</name>
    <dbReference type="NCBI Taxonomy" id="2838634"/>
    <lineage>
        <taxon>Bacteria</taxon>
        <taxon>Bacillati</taxon>
        <taxon>Bacillota</taxon>
        <taxon>Clostridia</taxon>
        <taxon>Lachnospirales</taxon>
        <taxon>Lachnospiraceae</taxon>
    </lineage>
</organism>
<dbReference type="AlphaFoldDB" id="A0A9D2K576"/>
<evidence type="ECO:0000313" key="1">
    <source>
        <dbReference type="EMBL" id="HIZ79595.1"/>
    </source>
</evidence>
<dbReference type="Proteomes" id="UP000824101">
    <property type="component" value="Unassembled WGS sequence"/>
</dbReference>
<reference evidence="1" key="1">
    <citation type="journal article" date="2021" name="PeerJ">
        <title>Extensive microbial diversity within the chicken gut microbiome revealed by metagenomics and culture.</title>
        <authorList>
            <person name="Gilroy R."/>
            <person name="Ravi A."/>
            <person name="Getino M."/>
            <person name="Pursley I."/>
            <person name="Horton D.L."/>
            <person name="Alikhan N.F."/>
            <person name="Baker D."/>
            <person name="Gharbi K."/>
            <person name="Hall N."/>
            <person name="Watson M."/>
            <person name="Adriaenssens E.M."/>
            <person name="Foster-Nyarko E."/>
            <person name="Jarju S."/>
            <person name="Secka A."/>
            <person name="Antonio M."/>
            <person name="Oren A."/>
            <person name="Chaudhuri R.R."/>
            <person name="La Ragione R."/>
            <person name="Hildebrand F."/>
            <person name="Pallen M.J."/>
        </authorList>
    </citation>
    <scope>NUCLEOTIDE SEQUENCE</scope>
    <source>
        <strain evidence="1">ChiBcec1-1093</strain>
    </source>
</reference>
<dbReference type="EMBL" id="DXBC01000117">
    <property type="protein sequence ID" value="HIZ79595.1"/>
    <property type="molecule type" value="Genomic_DNA"/>
</dbReference>
<accession>A0A9D2K576</accession>
<comment type="caution">
    <text evidence="1">The sequence shown here is derived from an EMBL/GenBank/DDBJ whole genome shotgun (WGS) entry which is preliminary data.</text>
</comment>
<protein>
    <submittedName>
        <fullName evidence="1">Uncharacterized protein</fullName>
    </submittedName>
</protein>
<gene>
    <name evidence="1" type="ORF">IAA17_07395</name>
</gene>
<evidence type="ECO:0000313" key="2">
    <source>
        <dbReference type="Proteomes" id="UP000824101"/>
    </source>
</evidence>
<proteinExistence type="predicted"/>
<sequence>MKSNWMKKQKSRKYRERGRKAAAAVLAAVTFCLSVIPAETGLAAEPTVSVDETMYVNLDFYGKKTNVSVVKGCTTNGVSSFTDYGNYEKVVNMTDNRQPVTSGDEVTWEFEGENKRFYYEGVMNPDQVELPWTFDVSYKLNGMEKRAEELAGASGLIEIHVTAEPNELADEYYKNNMILSVVVPVDMSKCYSVDAPGAQVQSIGTQTVAVFMALPGEEGDFTIRIGTDSYESIGVLMMMVPGRLDALDNIKELKEAKDTWREDGDQMYESIDQLLGTLEAMRGDVSQVRDGLTALDRAREIASQNRPAIESSADAALSELDQLTVWTAALVPYLQTARQAVTDINADTSQMSATMYELEGELDDLYARMGGLRDNLKKISDGIPTISQEEKAQLLAEIQAGAAGAAQKAEEIKALLDLLESTQGKAEGEWENLDESLSYAGSG</sequence>
<feature type="non-terminal residue" evidence="1">
    <location>
        <position position="443"/>
    </location>
</feature>
<reference evidence="1" key="2">
    <citation type="submission" date="2021-04" db="EMBL/GenBank/DDBJ databases">
        <authorList>
            <person name="Gilroy R."/>
        </authorList>
    </citation>
    <scope>NUCLEOTIDE SEQUENCE</scope>
    <source>
        <strain evidence="1">ChiBcec1-1093</strain>
    </source>
</reference>
<name>A0A9D2K576_9FIRM</name>